<dbReference type="Proteomes" id="UP001473302">
    <property type="component" value="Unassembled WGS sequence"/>
</dbReference>
<evidence type="ECO:0000313" key="1">
    <source>
        <dbReference type="EMBL" id="GAA5814640.1"/>
    </source>
</evidence>
<reference evidence="1 2" key="1">
    <citation type="submission" date="2024-04" db="EMBL/GenBank/DDBJ databases">
        <title>genome sequences of Mucor flavus KT1a and Helicostylum pulchrum KT1b strains isolated from the surface of a dry-aged beef.</title>
        <authorList>
            <person name="Toyotome T."/>
            <person name="Hosono M."/>
            <person name="Torimaru M."/>
            <person name="Fukuda K."/>
            <person name="Mikami N."/>
        </authorList>
    </citation>
    <scope>NUCLEOTIDE SEQUENCE [LARGE SCALE GENOMIC DNA]</scope>
    <source>
        <strain evidence="1 2">KT1a</strain>
    </source>
</reference>
<name>A0ABP9Z6A1_9FUNG</name>
<sequence length="135" mass="15511">MKTRENYIATKRYICQHIEYNEVNKLVEAIEDKNDATIDIDNGIEENNIELEEQFKNLIQSMIDQQPISQFGLTVLPALLSTWTCCAIVKEVLNTISKDTMNNVEDDITRLITFLDKYESPLVPTASPSKKKQRS</sequence>
<accession>A0ABP9Z6A1</accession>
<proteinExistence type="predicted"/>
<gene>
    <name evidence="1" type="ORF">MFLAVUS_008139</name>
</gene>
<comment type="caution">
    <text evidence="1">The sequence shown here is derived from an EMBL/GenBank/DDBJ whole genome shotgun (WGS) entry which is preliminary data.</text>
</comment>
<keyword evidence="2" id="KW-1185">Reference proteome</keyword>
<organism evidence="1 2">
    <name type="scientific">Mucor flavus</name>
    <dbReference type="NCBI Taxonomy" id="439312"/>
    <lineage>
        <taxon>Eukaryota</taxon>
        <taxon>Fungi</taxon>
        <taxon>Fungi incertae sedis</taxon>
        <taxon>Mucoromycota</taxon>
        <taxon>Mucoromycotina</taxon>
        <taxon>Mucoromycetes</taxon>
        <taxon>Mucorales</taxon>
        <taxon>Mucorineae</taxon>
        <taxon>Mucoraceae</taxon>
        <taxon>Mucor</taxon>
    </lineage>
</organism>
<evidence type="ECO:0000313" key="2">
    <source>
        <dbReference type="Proteomes" id="UP001473302"/>
    </source>
</evidence>
<protein>
    <submittedName>
        <fullName evidence="1">Uncharacterized protein</fullName>
    </submittedName>
</protein>
<dbReference type="EMBL" id="BAABUK010000022">
    <property type="protein sequence ID" value="GAA5814640.1"/>
    <property type="molecule type" value="Genomic_DNA"/>
</dbReference>